<dbReference type="InterPro" id="IPR040684">
    <property type="entry name" value="HMUDK_hel"/>
</dbReference>
<evidence type="ECO:0000313" key="3">
    <source>
        <dbReference type="Proteomes" id="UP000602124"/>
    </source>
</evidence>
<organism evidence="2 3">
    <name type="scientific">Devosia sediminis</name>
    <dbReference type="NCBI Taxonomy" id="2798801"/>
    <lineage>
        <taxon>Bacteria</taxon>
        <taxon>Pseudomonadati</taxon>
        <taxon>Pseudomonadota</taxon>
        <taxon>Alphaproteobacteria</taxon>
        <taxon>Hyphomicrobiales</taxon>
        <taxon>Devosiaceae</taxon>
        <taxon>Devosia</taxon>
    </lineage>
</organism>
<accession>A0A934MLY2</accession>
<dbReference type="Pfam" id="PF18723">
    <property type="entry name" value="HMUDK_hel"/>
    <property type="match status" value="1"/>
</dbReference>
<dbReference type="EMBL" id="JAEKMH010000002">
    <property type="protein sequence ID" value="MBJ3785625.1"/>
    <property type="molecule type" value="Genomic_DNA"/>
</dbReference>
<comment type="caution">
    <text evidence="2">The sequence shown here is derived from an EMBL/GenBank/DDBJ whole genome shotgun (WGS) entry which is preliminary data.</text>
</comment>
<protein>
    <recommendedName>
        <fullName evidence="1">5-hmdU DNA kinase helical domain-containing protein</fullName>
    </recommendedName>
</protein>
<dbReference type="RefSeq" id="WP_198876790.1">
    <property type="nucleotide sequence ID" value="NZ_JAEKMH010000002.1"/>
</dbReference>
<dbReference type="Proteomes" id="UP000602124">
    <property type="component" value="Unassembled WGS sequence"/>
</dbReference>
<sequence>MSTFDVAAYEATPVFEAYWRFAAERQNVLYRRLEGWHGPWTTDPILARYRFTNAFRASDRVSQYLIRNVQYAADLDPAPEEVLFRTLLFKIFNRIETWETLVGILGTPTLRFFEPEAYDRALSAEMARKNRVYSAAYIMPPVQTFGPGGAKHTGHLRLLDSMLSNGITHAVQATTSLQELFALLKSFPSFGPFLAFQLAIDINYSRLTAHRESEFVVAGPGAIDGISRCFGLEATARAQDIIMWVFENQDREFEKRGIEFHRLEGRRLQPIDCQNLFCEISKYARVAFPQIQSISGRTRIKQSYSIKGPLPPLFLPPKWRDEN</sequence>
<dbReference type="AlphaFoldDB" id="A0A934MLY2"/>
<feature type="domain" description="5-hmdU DNA kinase helical" evidence="1">
    <location>
        <begin position="12"/>
        <end position="292"/>
    </location>
</feature>
<evidence type="ECO:0000259" key="1">
    <source>
        <dbReference type="Pfam" id="PF18723"/>
    </source>
</evidence>
<reference evidence="2" key="1">
    <citation type="submission" date="2020-12" db="EMBL/GenBank/DDBJ databases">
        <title>Devosia sp. MSA67 isolated from Mo River.</title>
        <authorList>
            <person name="Ma F."/>
            <person name="Zi Z."/>
        </authorList>
    </citation>
    <scope>NUCLEOTIDE SEQUENCE</scope>
    <source>
        <strain evidence="2">MSA67</strain>
    </source>
</reference>
<keyword evidence="3" id="KW-1185">Reference proteome</keyword>
<name>A0A934MLY2_9HYPH</name>
<gene>
    <name evidence="2" type="ORF">JEQ47_12925</name>
</gene>
<evidence type="ECO:0000313" key="2">
    <source>
        <dbReference type="EMBL" id="MBJ3785625.1"/>
    </source>
</evidence>
<proteinExistence type="predicted"/>